<protein>
    <submittedName>
        <fullName evidence="1">Uncharacterized protein</fullName>
    </submittedName>
</protein>
<evidence type="ECO:0000313" key="1">
    <source>
        <dbReference type="EMBL" id="KAK1574469.1"/>
    </source>
</evidence>
<reference evidence="1" key="1">
    <citation type="submission" date="2021-06" db="EMBL/GenBank/DDBJ databases">
        <title>Comparative genomics, transcriptomics and evolutionary studies reveal genomic signatures of adaptation to plant cell wall in hemibiotrophic fungi.</title>
        <authorList>
            <consortium name="DOE Joint Genome Institute"/>
            <person name="Baroncelli R."/>
            <person name="Diaz J.F."/>
            <person name="Benocci T."/>
            <person name="Peng M."/>
            <person name="Battaglia E."/>
            <person name="Haridas S."/>
            <person name="Andreopoulos W."/>
            <person name="Labutti K."/>
            <person name="Pangilinan J."/>
            <person name="Floch G.L."/>
            <person name="Makela M.R."/>
            <person name="Henrissat B."/>
            <person name="Grigoriev I.V."/>
            <person name="Crouch J.A."/>
            <person name="De Vries R.P."/>
            <person name="Sukno S.A."/>
            <person name="Thon M.R."/>
        </authorList>
    </citation>
    <scope>NUCLEOTIDE SEQUENCE</scope>
    <source>
        <strain evidence="1">CBS 125086</strain>
    </source>
</reference>
<evidence type="ECO:0000313" key="2">
    <source>
        <dbReference type="Proteomes" id="UP001230504"/>
    </source>
</evidence>
<feature type="non-terminal residue" evidence="1">
    <location>
        <position position="183"/>
    </location>
</feature>
<proteinExistence type="predicted"/>
<accession>A0AAD8V1M1</accession>
<dbReference type="AlphaFoldDB" id="A0AAD8V1M1"/>
<gene>
    <name evidence="1" type="ORF">LY79DRAFT_565997</name>
</gene>
<keyword evidence="2" id="KW-1185">Reference proteome</keyword>
<dbReference type="RefSeq" id="XP_060409991.1">
    <property type="nucleotide sequence ID" value="XM_060558776.1"/>
</dbReference>
<dbReference type="Proteomes" id="UP001230504">
    <property type="component" value="Unassembled WGS sequence"/>
</dbReference>
<dbReference type="GeneID" id="85443016"/>
<comment type="caution">
    <text evidence="1">The sequence shown here is derived from an EMBL/GenBank/DDBJ whole genome shotgun (WGS) entry which is preliminary data.</text>
</comment>
<dbReference type="EMBL" id="JAHLJV010000075">
    <property type="protein sequence ID" value="KAK1574469.1"/>
    <property type="molecule type" value="Genomic_DNA"/>
</dbReference>
<sequence>MGRRRRLGGGGVEGENVRRGWWDSLGCGTAGQGTSIRVNSESFFLSFSPPLSLSLSLSVSRVPKHAVRTSCGCGTPSRDKVWEADGGSSRHASFLFRHKGLTGGVGRVMLIGREVRCLLPGRTLFHFCLEKVAFRQSVGKYETENRKVRLFHQGGWFPDAFSKRRLPQAGPWCRRGGEQESGD</sequence>
<name>A0AAD8V1M1_9PEZI</name>
<organism evidence="1 2">
    <name type="scientific">Colletotrichum navitas</name>
    <dbReference type="NCBI Taxonomy" id="681940"/>
    <lineage>
        <taxon>Eukaryota</taxon>
        <taxon>Fungi</taxon>
        <taxon>Dikarya</taxon>
        <taxon>Ascomycota</taxon>
        <taxon>Pezizomycotina</taxon>
        <taxon>Sordariomycetes</taxon>
        <taxon>Hypocreomycetidae</taxon>
        <taxon>Glomerellales</taxon>
        <taxon>Glomerellaceae</taxon>
        <taxon>Colletotrichum</taxon>
        <taxon>Colletotrichum graminicola species complex</taxon>
    </lineage>
</organism>